<comment type="caution">
    <text evidence="16">The sequence shown here is derived from an EMBL/GenBank/DDBJ whole genome shotgun (WGS) entry which is preliminary data.</text>
</comment>
<keyword evidence="8" id="KW-0249">Electron transport</keyword>
<evidence type="ECO:0000256" key="2">
    <source>
        <dbReference type="ARBA" id="ARBA00004651"/>
    </source>
</evidence>
<dbReference type="GO" id="GO:0020037">
    <property type="term" value="F:heme binding"/>
    <property type="evidence" value="ECO:0007669"/>
    <property type="project" value="TreeGrafter"/>
</dbReference>
<keyword evidence="10" id="KW-0408">Iron</keyword>
<keyword evidence="7" id="KW-0479">Metal-binding</keyword>
<keyword evidence="9 13" id="KW-1133">Transmembrane helix</keyword>
<dbReference type="EMBL" id="AKMY01000048">
    <property type="protein sequence ID" value="EIQ21402.1"/>
    <property type="molecule type" value="Genomic_DNA"/>
</dbReference>
<evidence type="ECO:0000256" key="7">
    <source>
        <dbReference type="ARBA" id="ARBA00022723"/>
    </source>
</evidence>
<dbReference type="SUPFAM" id="SSF81342">
    <property type="entry name" value="Transmembrane di-heme cytochromes"/>
    <property type="match status" value="1"/>
</dbReference>
<proteinExistence type="inferred from homology"/>
<name>I6CPG0_SHIFL</name>
<organism evidence="16 17">
    <name type="scientific">Shigella flexneri K-315</name>
    <dbReference type="NCBI Taxonomy" id="766150"/>
    <lineage>
        <taxon>Bacteria</taxon>
        <taxon>Pseudomonadati</taxon>
        <taxon>Pseudomonadota</taxon>
        <taxon>Gammaproteobacteria</taxon>
        <taxon>Enterobacterales</taxon>
        <taxon>Enterobacteriaceae</taxon>
        <taxon>Shigella</taxon>
    </lineage>
</organism>
<evidence type="ECO:0000256" key="8">
    <source>
        <dbReference type="ARBA" id="ARBA00022982"/>
    </source>
</evidence>
<evidence type="ECO:0000256" key="13">
    <source>
        <dbReference type="SAM" id="Phobius"/>
    </source>
</evidence>
<evidence type="ECO:0000256" key="3">
    <source>
        <dbReference type="ARBA" id="ARBA00022448"/>
    </source>
</evidence>
<evidence type="ECO:0000256" key="9">
    <source>
        <dbReference type="ARBA" id="ARBA00022989"/>
    </source>
</evidence>
<comment type="similarity">
    <text evidence="12">Belongs to the cytochrome b561 family.</text>
</comment>
<feature type="chain" id="PRO_5003702367" description="Cytochrome b561 bacterial/Ni-hydrogenase domain-containing protein" evidence="14">
    <location>
        <begin position="21"/>
        <end position="215"/>
    </location>
</feature>
<dbReference type="AlphaFoldDB" id="I6CPG0"/>
<dbReference type="Proteomes" id="UP000005407">
    <property type="component" value="Unassembled WGS sequence"/>
</dbReference>
<evidence type="ECO:0000313" key="17">
    <source>
        <dbReference type="Proteomes" id="UP000005407"/>
    </source>
</evidence>
<evidence type="ECO:0000256" key="10">
    <source>
        <dbReference type="ARBA" id="ARBA00023004"/>
    </source>
</evidence>
<dbReference type="PANTHER" id="PTHR30529">
    <property type="entry name" value="CYTOCHROME B561"/>
    <property type="match status" value="1"/>
</dbReference>
<evidence type="ECO:0000256" key="14">
    <source>
        <dbReference type="SAM" id="SignalP"/>
    </source>
</evidence>
<evidence type="ECO:0000256" key="5">
    <source>
        <dbReference type="ARBA" id="ARBA00022617"/>
    </source>
</evidence>
<keyword evidence="3" id="KW-0813">Transport</keyword>
<feature type="transmembrane region" description="Helical" evidence="13">
    <location>
        <begin position="183"/>
        <end position="201"/>
    </location>
</feature>
<dbReference type="GO" id="GO:0022904">
    <property type="term" value="P:respiratory electron transport chain"/>
    <property type="evidence" value="ECO:0007669"/>
    <property type="project" value="InterPro"/>
</dbReference>
<comment type="subcellular location">
    <subcellularLocation>
        <location evidence="2">Cell membrane</location>
        <topology evidence="2">Multi-pass membrane protein</topology>
    </subcellularLocation>
</comment>
<keyword evidence="11 13" id="KW-0472">Membrane</keyword>
<keyword evidence="14" id="KW-0732">Signal</keyword>
<gene>
    <name evidence="16" type="ORF">SFK315_2383</name>
</gene>
<dbReference type="PATRIC" id="fig|766150.3.peg.2317"/>
<evidence type="ECO:0000256" key="4">
    <source>
        <dbReference type="ARBA" id="ARBA00022475"/>
    </source>
</evidence>
<accession>I6CPG0</accession>
<keyword evidence="4" id="KW-1003">Cell membrane</keyword>
<dbReference type="PANTHER" id="PTHR30529:SF3">
    <property type="entry name" value="CYTOCHROME B561 HOMOLOG 1"/>
    <property type="match status" value="1"/>
</dbReference>
<evidence type="ECO:0000256" key="6">
    <source>
        <dbReference type="ARBA" id="ARBA00022692"/>
    </source>
</evidence>
<feature type="signal peptide" evidence="14">
    <location>
        <begin position="1"/>
        <end position="20"/>
    </location>
</feature>
<dbReference type="InterPro" id="IPR052168">
    <property type="entry name" value="Cytochrome_b561_oxidase"/>
</dbReference>
<dbReference type="GO" id="GO:0046872">
    <property type="term" value="F:metal ion binding"/>
    <property type="evidence" value="ECO:0007669"/>
    <property type="project" value="UniProtKB-KW"/>
</dbReference>
<reference evidence="16 17" key="1">
    <citation type="submission" date="2012-03" db="EMBL/GenBank/DDBJ databases">
        <authorList>
            <person name="Rasko D."/>
            <person name="Redman J."/>
            <person name="Daugherty S.C."/>
            <person name="Tallon L."/>
            <person name="Sadzewicz L."/>
            <person name="Jones K."/>
            <person name="Santana-Cruz I."/>
            <person name="Liu X."/>
        </authorList>
    </citation>
    <scope>NUCLEOTIDE SEQUENCE [LARGE SCALE GENOMIC DNA]</scope>
    <source>
        <strain evidence="16 17">K-315</strain>
    </source>
</reference>
<evidence type="ECO:0000256" key="1">
    <source>
        <dbReference type="ARBA" id="ARBA00001970"/>
    </source>
</evidence>
<dbReference type="InterPro" id="IPR011577">
    <property type="entry name" value="Cyt_b561_bac/Ni-Hgenase"/>
</dbReference>
<evidence type="ECO:0000313" key="16">
    <source>
        <dbReference type="EMBL" id="EIQ21402.1"/>
    </source>
</evidence>
<evidence type="ECO:0000256" key="12">
    <source>
        <dbReference type="ARBA" id="ARBA00037975"/>
    </source>
</evidence>
<dbReference type="InterPro" id="IPR016174">
    <property type="entry name" value="Di-haem_cyt_TM"/>
</dbReference>
<keyword evidence="5" id="KW-0349">Heme</keyword>
<feature type="transmembrane region" description="Helical" evidence="13">
    <location>
        <begin position="123"/>
        <end position="147"/>
    </location>
</feature>
<dbReference type="GO" id="GO:0005886">
    <property type="term" value="C:plasma membrane"/>
    <property type="evidence" value="ECO:0007669"/>
    <property type="project" value="UniProtKB-SubCell"/>
</dbReference>
<evidence type="ECO:0000256" key="11">
    <source>
        <dbReference type="ARBA" id="ARBA00023136"/>
    </source>
</evidence>
<protein>
    <recommendedName>
        <fullName evidence="15">Cytochrome b561 bacterial/Ni-hydrogenase domain-containing protein</fullName>
    </recommendedName>
</protein>
<dbReference type="Pfam" id="PF01292">
    <property type="entry name" value="Ni_hydr_CYTB"/>
    <property type="match status" value="1"/>
</dbReference>
<sequence>MPCFTAMRAEIALMSGSAFAVTHHAFSSGAGRTSDGNGSHASTLKSPSYTKSVSWQHYPITYAAMELRGWFPKGSSTYLLMRETHYNAGIFVWVLMFSRLIIKHRYSDPSIVPPPPAWQMKAASLMHIMLYITFLALPLLGIALMAYSGKSWSFLGFNVSPFVTPNSEIKALIKNIHETWANIGYFLIAAHAGAALFHHYIQKDNTLLRMMPRRK</sequence>
<comment type="cofactor">
    <cofactor evidence="1">
        <name>heme b</name>
        <dbReference type="ChEBI" id="CHEBI:60344"/>
    </cofactor>
</comment>
<keyword evidence="6 13" id="KW-0812">Transmembrane</keyword>
<feature type="domain" description="Cytochrome b561 bacterial/Ni-hydrogenase" evidence="15">
    <location>
        <begin position="75"/>
        <end position="212"/>
    </location>
</feature>
<dbReference type="GO" id="GO:0009055">
    <property type="term" value="F:electron transfer activity"/>
    <property type="evidence" value="ECO:0007669"/>
    <property type="project" value="InterPro"/>
</dbReference>
<evidence type="ECO:0000259" key="15">
    <source>
        <dbReference type="Pfam" id="PF01292"/>
    </source>
</evidence>